<evidence type="ECO:0000259" key="4">
    <source>
        <dbReference type="Pfam" id="PF11954"/>
    </source>
</evidence>
<dbReference type="AlphaFoldDB" id="A0A1W2TW54"/>
<feature type="compositionally biased region" description="Basic and acidic residues" evidence="2">
    <location>
        <begin position="547"/>
        <end position="556"/>
    </location>
</feature>
<evidence type="ECO:0000313" key="6">
    <source>
        <dbReference type="Proteomes" id="UP000054516"/>
    </source>
</evidence>
<feature type="domain" description="Peptidase S12 Pab87-related C-terminal" evidence="4">
    <location>
        <begin position="416"/>
        <end position="481"/>
    </location>
</feature>
<dbReference type="InterPro" id="IPR050491">
    <property type="entry name" value="AmpC-like"/>
</dbReference>
<dbReference type="OrthoDB" id="5946976at2759"/>
<proteinExistence type="inferred from homology"/>
<dbReference type="Pfam" id="PF11954">
    <property type="entry name" value="DUF3471"/>
    <property type="match status" value="1"/>
</dbReference>
<name>A0A1W2TW54_ROSNE</name>
<dbReference type="Pfam" id="PF00144">
    <property type="entry name" value="Beta-lactamase"/>
    <property type="match status" value="1"/>
</dbReference>
<keyword evidence="6" id="KW-1185">Reference proteome</keyword>
<evidence type="ECO:0000313" key="5">
    <source>
        <dbReference type="EMBL" id="GAP92895.2"/>
    </source>
</evidence>
<dbReference type="EMBL" id="DF977542">
    <property type="protein sequence ID" value="GAP92895.2"/>
    <property type="molecule type" value="Genomic_DNA"/>
</dbReference>
<gene>
    <name evidence="5" type="ORF">SAMD00023353_9700020</name>
</gene>
<evidence type="ECO:0000256" key="2">
    <source>
        <dbReference type="SAM" id="MobiDB-lite"/>
    </source>
</evidence>
<feature type="domain" description="Beta-lactamase-related" evidence="3">
    <location>
        <begin position="25"/>
        <end position="369"/>
    </location>
</feature>
<evidence type="ECO:0000259" key="3">
    <source>
        <dbReference type="Pfam" id="PF00144"/>
    </source>
</evidence>
<dbReference type="Proteomes" id="UP000054516">
    <property type="component" value="Unassembled WGS sequence"/>
</dbReference>
<dbReference type="OMA" id="WWMPYDE"/>
<protein>
    <submittedName>
        <fullName evidence="5">Putative d-protein</fullName>
    </submittedName>
</protein>
<dbReference type="PANTHER" id="PTHR46825">
    <property type="entry name" value="D-ALANYL-D-ALANINE-CARBOXYPEPTIDASE/ENDOPEPTIDASE AMPH"/>
    <property type="match status" value="1"/>
</dbReference>
<dbReference type="Gene3D" id="3.40.710.10">
    <property type="entry name" value="DD-peptidase/beta-lactamase superfamily"/>
    <property type="match status" value="1"/>
</dbReference>
<dbReference type="SUPFAM" id="SSF56601">
    <property type="entry name" value="beta-lactamase/transpeptidase-like"/>
    <property type="match status" value="1"/>
</dbReference>
<dbReference type="InterPro" id="IPR021860">
    <property type="entry name" value="Peptidase_S12_Pab87-rel_C"/>
</dbReference>
<dbReference type="InterPro" id="IPR012338">
    <property type="entry name" value="Beta-lactam/transpept-like"/>
</dbReference>
<evidence type="ECO:0000256" key="1">
    <source>
        <dbReference type="ARBA" id="ARBA00038215"/>
    </source>
</evidence>
<dbReference type="Gene3D" id="2.40.128.600">
    <property type="match status" value="1"/>
</dbReference>
<reference evidence="5" key="1">
    <citation type="submission" date="2016-03" db="EMBL/GenBank/DDBJ databases">
        <title>Draft genome sequence of Rosellinia necatrix.</title>
        <authorList>
            <person name="Kanematsu S."/>
        </authorList>
    </citation>
    <scope>NUCLEOTIDE SEQUENCE [LARGE SCALE GENOMIC DNA]</scope>
    <source>
        <strain evidence="5">W97</strain>
    </source>
</reference>
<dbReference type="InterPro" id="IPR001466">
    <property type="entry name" value="Beta-lactam-related"/>
</dbReference>
<dbReference type="PANTHER" id="PTHR46825:SF14">
    <property type="entry name" value="BETA-LACTAMASE-RELATED DOMAIN-CONTAINING PROTEIN"/>
    <property type="match status" value="1"/>
</dbReference>
<organism evidence="5">
    <name type="scientific">Rosellinia necatrix</name>
    <name type="common">White root-rot fungus</name>
    <dbReference type="NCBI Taxonomy" id="77044"/>
    <lineage>
        <taxon>Eukaryota</taxon>
        <taxon>Fungi</taxon>
        <taxon>Dikarya</taxon>
        <taxon>Ascomycota</taxon>
        <taxon>Pezizomycotina</taxon>
        <taxon>Sordariomycetes</taxon>
        <taxon>Xylariomycetidae</taxon>
        <taxon>Xylariales</taxon>
        <taxon>Xylariaceae</taxon>
        <taxon>Rosellinia</taxon>
    </lineage>
</organism>
<comment type="similarity">
    <text evidence="1">Belongs to the peptidase S12 family.</text>
</comment>
<dbReference type="STRING" id="77044.A0A1W2TW54"/>
<feature type="region of interest" description="Disordered" evidence="2">
    <location>
        <begin position="547"/>
        <end position="575"/>
    </location>
</feature>
<accession>A0A1W2TW54</accession>
<sequence length="593" mass="66631">MVQAVPLSVRLQQIEPRLRRILQLTGTPGCSIGVCHQGEEVCKLNIGLRDVEERLPVQSDTVFLLHSLTKAFTAAAFACLVDEGKVEWTTSVKSIIPQLRDEHLTPLDLLSMRSGYWPANAFSWQGHNIVLMKKEDTIRNWNGLQQLGDFRSSYKYNNWGVALVGILVERLTGKELGHVMKERFFDPLKLKNTKMYDSIRTDNWAKSYGVLSDRSPVQIPEGSIGVGVFTEGGSGVVSTIDDMIPLYSAYLAALKHQFATGCDRTPDNPFVQCRTIFKAHTFLYPGANELLLEQSYACGWVRCQLPGSLGGIGMNSSQTTMPVVMGGGESRLCIYHQGMMPGSVSNISLIPDTETIVAVVANSSHLGDATDWISQMIIEEILEAPVRNDYERIVSDVSDRILDHLPSIGRELDKNRRHGTSPPYPLADYDGTFWNEKFTFKIDVRVKNDHLSITFNGAEIETYDLRHYEDNTWVWWMPYDESCKRGRFVHLGDANYFLMRFDGYRGLSAFQESYIVLHTQANPAKMLEQVHQPTPNEPAWMQAIDQESKKDTRSRPYEAIADVPNNGSQDTDERVPDVFNIPATCYGVGSTNA</sequence>